<sequence length="56" mass="6464">MASGCLPPMQLNQVSNNQINVLHFSSFKRAHPRRIVCPWWFTPTNTAHGMSHLFTR</sequence>
<dbReference type="EMBL" id="GGEC01087837">
    <property type="protein sequence ID" value="MBX68321.1"/>
    <property type="molecule type" value="Transcribed_RNA"/>
</dbReference>
<name>A0A2P2QN33_RHIMU</name>
<evidence type="ECO:0000313" key="1">
    <source>
        <dbReference type="EMBL" id="MBX68321.1"/>
    </source>
</evidence>
<organism evidence="1">
    <name type="scientific">Rhizophora mucronata</name>
    <name type="common">Asiatic mangrove</name>
    <dbReference type="NCBI Taxonomy" id="61149"/>
    <lineage>
        <taxon>Eukaryota</taxon>
        <taxon>Viridiplantae</taxon>
        <taxon>Streptophyta</taxon>
        <taxon>Embryophyta</taxon>
        <taxon>Tracheophyta</taxon>
        <taxon>Spermatophyta</taxon>
        <taxon>Magnoliopsida</taxon>
        <taxon>eudicotyledons</taxon>
        <taxon>Gunneridae</taxon>
        <taxon>Pentapetalae</taxon>
        <taxon>rosids</taxon>
        <taxon>fabids</taxon>
        <taxon>Malpighiales</taxon>
        <taxon>Rhizophoraceae</taxon>
        <taxon>Rhizophora</taxon>
    </lineage>
</organism>
<protein>
    <submittedName>
        <fullName evidence="1">Uncharacterized protein</fullName>
    </submittedName>
</protein>
<reference evidence="1" key="1">
    <citation type="submission" date="2018-02" db="EMBL/GenBank/DDBJ databases">
        <title>Rhizophora mucronata_Transcriptome.</title>
        <authorList>
            <person name="Meera S.P."/>
            <person name="Sreeshan A."/>
            <person name="Augustine A."/>
        </authorList>
    </citation>
    <scope>NUCLEOTIDE SEQUENCE</scope>
    <source>
        <tissue evidence="1">Leaf</tissue>
    </source>
</reference>
<accession>A0A2P2QN33</accession>
<dbReference type="AlphaFoldDB" id="A0A2P2QN33"/>
<proteinExistence type="predicted"/>